<reference evidence="4" key="2">
    <citation type="submission" date="2020-09" db="EMBL/GenBank/DDBJ databases">
        <authorList>
            <person name="Sun Q."/>
            <person name="Kim S."/>
        </authorList>
    </citation>
    <scope>NUCLEOTIDE SEQUENCE</scope>
    <source>
        <strain evidence="4">KCTC 23224</strain>
    </source>
</reference>
<keyword evidence="5" id="KW-1185">Reference proteome</keyword>
<feature type="domain" description="Smf/DprA SLOG" evidence="2">
    <location>
        <begin position="85"/>
        <end position="293"/>
    </location>
</feature>
<dbReference type="Proteomes" id="UP000642809">
    <property type="component" value="Unassembled WGS sequence"/>
</dbReference>
<evidence type="ECO:0000259" key="3">
    <source>
        <dbReference type="Pfam" id="PF17782"/>
    </source>
</evidence>
<dbReference type="EMBL" id="BMYF01000002">
    <property type="protein sequence ID" value="GHB26190.1"/>
    <property type="molecule type" value="Genomic_DNA"/>
</dbReference>
<dbReference type="GO" id="GO:0009294">
    <property type="term" value="P:DNA-mediated transformation"/>
    <property type="evidence" value="ECO:0007669"/>
    <property type="project" value="InterPro"/>
</dbReference>
<organism evidence="4 5">
    <name type="scientific">Mongoliitalea lutea</name>
    <dbReference type="NCBI Taxonomy" id="849756"/>
    <lineage>
        <taxon>Bacteria</taxon>
        <taxon>Pseudomonadati</taxon>
        <taxon>Bacteroidota</taxon>
        <taxon>Cytophagia</taxon>
        <taxon>Cytophagales</taxon>
        <taxon>Cyclobacteriaceae</taxon>
        <taxon>Mongoliitalea</taxon>
    </lineage>
</organism>
<gene>
    <name evidence="4" type="primary">smf</name>
    <name evidence="4" type="ORF">GCM10008106_03450</name>
</gene>
<dbReference type="AlphaFoldDB" id="A0A8J3G414"/>
<accession>A0A8J3G414</accession>
<dbReference type="InterPro" id="IPR041614">
    <property type="entry name" value="DprA_WH"/>
</dbReference>
<dbReference type="InterPro" id="IPR036388">
    <property type="entry name" value="WH-like_DNA-bd_sf"/>
</dbReference>
<dbReference type="Pfam" id="PF02481">
    <property type="entry name" value="DNA_processg_A"/>
    <property type="match status" value="1"/>
</dbReference>
<dbReference type="Gene3D" id="3.40.50.450">
    <property type="match status" value="1"/>
</dbReference>
<dbReference type="PANTHER" id="PTHR43022:SF1">
    <property type="entry name" value="PROTEIN SMF"/>
    <property type="match status" value="1"/>
</dbReference>
<comment type="similarity">
    <text evidence="1">Belongs to the DprA/Smf family.</text>
</comment>
<dbReference type="Gene3D" id="1.10.10.10">
    <property type="entry name" value="Winged helix-like DNA-binding domain superfamily/Winged helix DNA-binding domain"/>
    <property type="match status" value="1"/>
</dbReference>
<dbReference type="InterPro" id="IPR057666">
    <property type="entry name" value="DrpA_SLOG"/>
</dbReference>
<reference evidence="4" key="1">
    <citation type="journal article" date="2014" name="Int. J. Syst. Evol. Microbiol.">
        <title>Complete genome sequence of Corynebacterium casei LMG S-19264T (=DSM 44701T), isolated from a smear-ripened cheese.</title>
        <authorList>
            <consortium name="US DOE Joint Genome Institute (JGI-PGF)"/>
            <person name="Walter F."/>
            <person name="Albersmeier A."/>
            <person name="Kalinowski J."/>
            <person name="Ruckert C."/>
        </authorList>
    </citation>
    <scope>NUCLEOTIDE SEQUENCE</scope>
    <source>
        <strain evidence="4">KCTC 23224</strain>
    </source>
</reference>
<name>A0A8J3G414_9BACT</name>
<dbReference type="SUPFAM" id="SSF102405">
    <property type="entry name" value="MCP/YpsA-like"/>
    <property type="match status" value="1"/>
</dbReference>
<feature type="domain" description="DprA winged helix" evidence="3">
    <location>
        <begin position="316"/>
        <end position="367"/>
    </location>
</feature>
<dbReference type="Pfam" id="PF17782">
    <property type="entry name" value="WHD_DprA"/>
    <property type="match status" value="1"/>
</dbReference>
<evidence type="ECO:0000259" key="2">
    <source>
        <dbReference type="Pfam" id="PF02481"/>
    </source>
</evidence>
<protein>
    <submittedName>
        <fullName evidence="4">DNA processing protein DprA</fullName>
    </submittedName>
</protein>
<dbReference type="NCBIfam" id="TIGR00732">
    <property type="entry name" value="dprA"/>
    <property type="match status" value="1"/>
</dbReference>
<comment type="caution">
    <text evidence="4">The sequence shown here is derived from an EMBL/GenBank/DDBJ whole genome shotgun (WGS) entry which is preliminary data.</text>
</comment>
<dbReference type="SUPFAM" id="SSF47781">
    <property type="entry name" value="RuvA domain 2-like"/>
    <property type="match status" value="1"/>
</dbReference>
<dbReference type="RefSeq" id="WP_189578719.1">
    <property type="nucleotide sequence ID" value="NZ_BMYF01000002.1"/>
</dbReference>
<evidence type="ECO:0000313" key="5">
    <source>
        <dbReference type="Proteomes" id="UP000642809"/>
    </source>
</evidence>
<proteinExistence type="inferred from homology"/>
<dbReference type="InterPro" id="IPR003488">
    <property type="entry name" value="DprA"/>
</dbReference>
<evidence type="ECO:0000313" key="4">
    <source>
        <dbReference type="EMBL" id="GHB26190.1"/>
    </source>
</evidence>
<sequence>MSAQASDELVYELALNLVPKIGPGLYRNIVAYTGSARAFFEIPSGKLAKVPRVGKKLIAYRKSADQFIKDAEEIIAACRKKSIRILPFSDPEFPKRLKALDDSPMILYIRGNVNLNPERSIGIVGTRNATEYGKSITKKIIEELSPFQPSIISGLAYGVDIEAHRAALQNNIPTIGVLGSSVHQIYPSIHKATAEQMFEAGGLISEYPPGTEMHPGNFPQRNRIIAALSDAIIVVEAAKKGGALITAEIAYSYNKEVFAVPGNLLSSYSEGCNNLIKQLKASIYTGAKDIEDALSWKKEDQGKSVKKAALDLNQFEGEEKAIIQLLLDKKELEIDQLASQLELPLSILASKLLALEFQGLLKSLPGKKYRLLV</sequence>
<dbReference type="InterPro" id="IPR010994">
    <property type="entry name" value="RuvA_2-like"/>
</dbReference>
<dbReference type="PANTHER" id="PTHR43022">
    <property type="entry name" value="PROTEIN SMF"/>
    <property type="match status" value="1"/>
</dbReference>
<evidence type="ECO:0000256" key="1">
    <source>
        <dbReference type="ARBA" id="ARBA00006525"/>
    </source>
</evidence>